<proteinExistence type="predicted"/>
<evidence type="ECO:0000259" key="3">
    <source>
        <dbReference type="Pfam" id="PF00611"/>
    </source>
</evidence>
<feature type="compositionally biased region" description="Polar residues" evidence="2">
    <location>
        <begin position="1"/>
        <end position="15"/>
    </location>
</feature>
<sequence>MNSTTTEDGYTSATAWDNDEQNRLRVSPNQATDPSASSPSPQVKSPSPLPRSSTDSESRPAASAPVEQPTLVEPGFDENILRALCDLDCGVPLLLDRIKQSVVSCRVRTVCSVDALRVPDKVYTQEASIFFKKRALIEEEYGKTLQKLARSTAEVYALNDGKAGTFVSAWMSSMRVHEMMAENRLRFAQRLNEMSEELATIVKEVDKNRKQTKDLATRYERSLQESEAATEKCKNRLDFTSEELERLLLQKEGESFKDTAVKSQAGGKRVIGKAVAKGGLLLKGKNPGNVS</sequence>
<name>A0A9W8JGS7_9AGAR</name>
<dbReference type="OrthoDB" id="79452at2759"/>
<evidence type="ECO:0000256" key="1">
    <source>
        <dbReference type="SAM" id="Coils"/>
    </source>
</evidence>
<reference evidence="4" key="1">
    <citation type="submission" date="2022-06" db="EMBL/GenBank/DDBJ databases">
        <title>Genome Sequence of Candolleomyces eurysporus.</title>
        <authorList>
            <person name="Buettner E."/>
        </authorList>
    </citation>
    <scope>NUCLEOTIDE SEQUENCE</scope>
    <source>
        <strain evidence="4">VTCC 930004</strain>
    </source>
</reference>
<keyword evidence="5" id="KW-1185">Reference proteome</keyword>
<dbReference type="GO" id="GO:0030136">
    <property type="term" value="C:clathrin-coated vesicle"/>
    <property type="evidence" value="ECO:0007669"/>
    <property type="project" value="TreeGrafter"/>
</dbReference>
<dbReference type="PANTHER" id="PTHR23065:SF57">
    <property type="entry name" value="GROWTH ARREST-SPECIFIC PROTEIN 7"/>
    <property type="match status" value="1"/>
</dbReference>
<dbReference type="GO" id="GO:0048268">
    <property type="term" value="P:clathrin coat assembly"/>
    <property type="evidence" value="ECO:0007669"/>
    <property type="project" value="TreeGrafter"/>
</dbReference>
<feature type="non-terminal residue" evidence="4">
    <location>
        <position position="291"/>
    </location>
</feature>
<dbReference type="InterPro" id="IPR001060">
    <property type="entry name" value="FCH_dom"/>
</dbReference>
<evidence type="ECO:0000256" key="2">
    <source>
        <dbReference type="SAM" id="MobiDB-lite"/>
    </source>
</evidence>
<comment type="caution">
    <text evidence="4">The sequence shown here is derived from an EMBL/GenBank/DDBJ whole genome shotgun (WGS) entry which is preliminary data.</text>
</comment>
<dbReference type="GO" id="GO:0005886">
    <property type="term" value="C:plasma membrane"/>
    <property type="evidence" value="ECO:0007669"/>
    <property type="project" value="TreeGrafter"/>
</dbReference>
<evidence type="ECO:0000313" key="5">
    <source>
        <dbReference type="Proteomes" id="UP001140091"/>
    </source>
</evidence>
<dbReference type="Proteomes" id="UP001140091">
    <property type="component" value="Unassembled WGS sequence"/>
</dbReference>
<protein>
    <recommendedName>
        <fullName evidence="3">FCH domain-containing protein</fullName>
    </recommendedName>
</protein>
<dbReference type="Gene3D" id="1.20.1270.60">
    <property type="entry name" value="Arfaptin homology (AH) domain/BAR domain"/>
    <property type="match status" value="1"/>
</dbReference>
<organism evidence="4 5">
    <name type="scientific">Candolleomyces eurysporus</name>
    <dbReference type="NCBI Taxonomy" id="2828524"/>
    <lineage>
        <taxon>Eukaryota</taxon>
        <taxon>Fungi</taxon>
        <taxon>Dikarya</taxon>
        <taxon>Basidiomycota</taxon>
        <taxon>Agaricomycotina</taxon>
        <taxon>Agaricomycetes</taxon>
        <taxon>Agaricomycetidae</taxon>
        <taxon>Agaricales</taxon>
        <taxon>Agaricineae</taxon>
        <taxon>Psathyrellaceae</taxon>
        <taxon>Candolleomyces</taxon>
    </lineage>
</organism>
<dbReference type="GO" id="GO:0072583">
    <property type="term" value="P:clathrin-dependent endocytosis"/>
    <property type="evidence" value="ECO:0007669"/>
    <property type="project" value="TreeGrafter"/>
</dbReference>
<evidence type="ECO:0000313" key="4">
    <source>
        <dbReference type="EMBL" id="KAJ2930543.1"/>
    </source>
</evidence>
<dbReference type="PANTHER" id="PTHR23065">
    <property type="entry name" value="PROLINE-SERINE-THREONINE PHOSPHATASE INTERACTING PROTEIN 1"/>
    <property type="match status" value="1"/>
</dbReference>
<keyword evidence="1" id="KW-0175">Coiled coil</keyword>
<feature type="region of interest" description="Disordered" evidence="2">
    <location>
        <begin position="1"/>
        <end position="71"/>
    </location>
</feature>
<dbReference type="AlphaFoldDB" id="A0A9W8JGS7"/>
<dbReference type="InterPro" id="IPR027267">
    <property type="entry name" value="AH/BAR_dom_sf"/>
</dbReference>
<feature type="domain" description="FCH" evidence="3">
    <location>
        <begin position="125"/>
        <end position="185"/>
    </location>
</feature>
<dbReference type="SUPFAM" id="SSF103657">
    <property type="entry name" value="BAR/IMD domain-like"/>
    <property type="match status" value="1"/>
</dbReference>
<accession>A0A9W8JGS7</accession>
<feature type="compositionally biased region" description="Low complexity" evidence="2">
    <location>
        <begin position="34"/>
        <end position="46"/>
    </location>
</feature>
<gene>
    <name evidence="4" type="ORF">H1R20_g6559</name>
</gene>
<dbReference type="Pfam" id="PF00611">
    <property type="entry name" value="FCH"/>
    <property type="match status" value="1"/>
</dbReference>
<feature type="coiled-coil region" evidence="1">
    <location>
        <begin position="191"/>
        <end position="250"/>
    </location>
</feature>
<dbReference type="GO" id="GO:0005905">
    <property type="term" value="C:clathrin-coated pit"/>
    <property type="evidence" value="ECO:0007669"/>
    <property type="project" value="TreeGrafter"/>
</dbReference>
<dbReference type="EMBL" id="JANBPK010000832">
    <property type="protein sequence ID" value="KAJ2930543.1"/>
    <property type="molecule type" value="Genomic_DNA"/>
</dbReference>